<evidence type="ECO:0000256" key="3">
    <source>
        <dbReference type="ARBA" id="ARBA00022741"/>
    </source>
</evidence>
<dbReference type="Gene3D" id="3.90.1200.10">
    <property type="match status" value="2"/>
</dbReference>
<protein>
    <submittedName>
        <fullName evidence="6">Methylthioribose kinase</fullName>
    </submittedName>
</protein>
<keyword evidence="7" id="KW-1185">Reference proteome</keyword>
<accession>A0ABR2MM52</accession>
<dbReference type="Proteomes" id="UP001412067">
    <property type="component" value="Unassembled WGS sequence"/>
</dbReference>
<name>A0ABR2MM52_9ASPA</name>
<evidence type="ECO:0000313" key="7">
    <source>
        <dbReference type="Proteomes" id="UP001412067"/>
    </source>
</evidence>
<keyword evidence="2" id="KW-0808">Transferase</keyword>
<gene>
    <name evidence="6" type="primary">MTK</name>
    <name evidence="6" type="ORF">KSP40_PGU004678</name>
</gene>
<dbReference type="InterPro" id="IPR011009">
    <property type="entry name" value="Kinase-like_dom_sf"/>
</dbReference>
<evidence type="ECO:0000256" key="4">
    <source>
        <dbReference type="ARBA" id="ARBA00022777"/>
    </source>
</evidence>
<evidence type="ECO:0000256" key="1">
    <source>
        <dbReference type="ARBA" id="ARBA00010165"/>
    </source>
</evidence>
<comment type="similarity">
    <text evidence="1">Belongs to the methylthioribose kinase family.</text>
</comment>
<dbReference type="PANTHER" id="PTHR34273">
    <property type="entry name" value="METHYLTHIORIBOSE KINASE"/>
    <property type="match status" value="1"/>
</dbReference>
<evidence type="ECO:0000313" key="6">
    <source>
        <dbReference type="EMBL" id="KAK8964779.1"/>
    </source>
</evidence>
<keyword evidence="4 6" id="KW-0418">Kinase</keyword>
<comment type="caution">
    <text evidence="6">The sequence shown here is derived from an EMBL/GenBank/DDBJ whole genome shotgun (WGS) entry which is preliminary data.</text>
</comment>
<dbReference type="EMBL" id="JBBWWR010000006">
    <property type="protein sequence ID" value="KAK8964779.1"/>
    <property type="molecule type" value="Genomic_DNA"/>
</dbReference>
<keyword evidence="3" id="KW-0547">Nucleotide-binding</keyword>
<evidence type="ECO:0000256" key="5">
    <source>
        <dbReference type="ARBA" id="ARBA00022840"/>
    </source>
</evidence>
<organism evidence="6 7">
    <name type="scientific">Platanthera guangdongensis</name>
    <dbReference type="NCBI Taxonomy" id="2320717"/>
    <lineage>
        <taxon>Eukaryota</taxon>
        <taxon>Viridiplantae</taxon>
        <taxon>Streptophyta</taxon>
        <taxon>Embryophyta</taxon>
        <taxon>Tracheophyta</taxon>
        <taxon>Spermatophyta</taxon>
        <taxon>Magnoliopsida</taxon>
        <taxon>Liliopsida</taxon>
        <taxon>Asparagales</taxon>
        <taxon>Orchidaceae</taxon>
        <taxon>Orchidoideae</taxon>
        <taxon>Orchideae</taxon>
        <taxon>Orchidinae</taxon>
        <taxon>Platanthera</taxon>
    </lineage>
</organism>
<keyword evidence="5" id="KW-0067">ATP-binding</keyword>
<evidence type="ECO:0000256" key="2">
    <source>
        <dbReference type="ARBA" id="ARBA00022679"/>
    </source>
</evidence>
<reference evidence="6 7" key="1">
    <citation type="journal article" date="2022" name="Nat. Plants">
        <title>Genomes of leafy and leafless Platanthera orchids illuminate the evolution of mycoheterotrophy.</title>
        <authorList>
            <person name="Li M.H."/>
            <person name="Liu K.W."/>
            <person name="Li Z."/>
            <person name="Lu H.C."/>
            <person name="Ye Q.L."/>
            <person name="Zhang D."/>
            <person name="Wang J.Y."/>
            <person name="Li Y.F."/>
            <person name="Zhong Z.M."/>
            <person name="Liu X."/>
            <person name="Yu X."/>
            <person name="Liu D.K."/>
            <person name="Tu X.D."/>
            <person name="Liu B."/>
            <person name="Hao Y."/>
            <person name="Liao X.Y."/>
            <person name="Jiang Y.T."/>
            <person name="Sun W.H."/>
            <person name="Chen J."/>
            <person name="Chen Y.Q."/>
            <person name="Ai Y."/>
            <person name="Zhai J.W."/>
            <person name="Wu S.S."/>
            <person name="Zhou Z."/>
            <person name="Hsiao Y.Y."/>
            <person name="Wu W.L."/>
            <person name="Chen Y.Y."/>
            <person name="Lin Y.F."/>
            <person name="Hsu J.L."/>
            <person name="Li C.Y."/>
            <person name="Wang Z.W."/>
            <person name="Zhao X."/>
            <person name="Zhong W.Y."/>
            <person name="Ma X.K."/>
            <person name="Ma L."/>
            <person name="Huang J."/>
            <person name="Chen G.Z."/>
            <person name="Huang M.Z."/>
            <person name="Huang L."/>
            <person name="Peng D.H."/>
            <person name="Luo Y.B."/>
            <person name="Zou S.Q."/>
            <person name="Chen S.P."/>
            <person name="Lan S."/>
            <person name="Tsai W.C."/>
            <person name="Van de Peer Y."/>
            <person name="Liu Z.J."/>
        </authorList>
    </citation>
    <scope>NUCLEOTIDE SEQUENCE [LARGE SCALE GENOMIC DNA]</scope>
    <source>
        <strain evidence="6">Lor288</strain>
    </source>
</reference>
<proteinExistence type="inferred from homology"/>
<dbReference type="PANTHER" id="PTHR34273:SF2">
    <property type="entry name" value="METHYLTHIORIBOSE KINASE"/>
    <property type="match status" value="1"/>
</dbReference>
<dbReference type="SUPFAM" id="SSF56112">
    <property type="entry name" value="Protein kinase-like (PK-like)"/>
    <property type="match status" value="1"/>
</dbReference>
<dbReference type="GO" id="GO:0016301">
    <property type="term" value="F:kinase activity"/>
    <property type="evidence" value="ECO:0007669"/>
    <property type="project" value="UniProtKB-KW"/>
</dbReference>
<sequence>MLSDVANYCGNVELCRLTEQVVFSDPYKVSQYNRTSPYLDHDAEIVREDDILKLEVAGLKSMFCERSQALIHGDLHTGSVMVTTESTQAYKEWILKTIEDTWNLFHKKFICLWNENRDGGEAYLVDVYKKPELLLLVQGKYMKDLFHDSLGFGAAKMIR</sequence>